<reference evidence="2" key="1">
    <citation type="submission" date="2022-06" db="EMBL/GenBank/DDBJ databases">
        <title>Diverse halophilic archaea isolated from saline environments.</title>
        <authorList>
            <person name="Cui H.-L."/>
        </authorList>
    </citation>
    <scope>NUCLEOTIDE SEQUENCE</scope>
    <source>
        <strain evidence="2">WLHS1</strain>
    </source>
</reference>
<dbReference type="EMBL" id="CP100355">
    <property type="protein sequence ID" value="UTF53258.1"/>
    <property type="molecule type" value="Genomic_DNA"/>
</dbReference>
<evidence type="ECO:0000313" key="3">
    <source>
        <dbReference type="Proteomes" id="UP001056855"/>
    </source>
</evidence>
<keyword evidence="3" id="KW-1185">Reference proteome</keyword>
<proteinExistence type="predicted"/>
<organism evidence="2 3">
    <name type="scientific">Natronosalvus rutilus</name>
    <dbReference type="NCBI Taxonomy" id="2953753"/>
    <lineage>
        <taxon>Archaea</taxon>
        <taxon>Methanobacteriati</taxon>
        <taxon>Methanobacteriota</taxon>
        <taxon>Stenosarchaea group</taxon>
        <taxon>Halobacteria</taxon>
        <taxon>Halobacteriales</taxon>
        <taxon>Natrialbaceae</taxon>
        <taxon>Natronosalvus</taxon>
    </lineage>
</organism>
<dbReference type="GeneID" id="73291583"/>
<evidence type="ECO:0000256" key="1">
    <source>
        <dbReference type="SAM" id="MobiDB-lite"/>
    </source>
</evidence>
<feature type="region of interest" description="Disordered" evidence="1">
    <location>
        <begin position="84"/>
        <end position="106"/>
    </location>
</feature>
<dbReference type="RefSeq" id="WP_254157558.1">
    <property type="nucleotide sequence ID" value="NZ_CP100355.1"/>
</dbReference>
<evidence type="ECO:0000313" key="2">
    <source>
        <dbReference type="EMBL" id="UTF53258.1"/>
    </source>
</evidence>
<name>A0A9E7NAB3_9EURY</name>
<protein>
    <recommendedName>
        <fullName evidence="4">HTH domain-containing protein</fullName>
    </recommendedName>
</protein>
<dbReference type="Proteomes" id="UP001056855">
    <property type="component" value="Chromosome"/>
</dbReference>
<gene>
    <name evidence="2" type="ORF">NGM29_16015</name>
</gene>
<dbReference type="AlphaFoldDB" id="A0A9E7NAB3"/>
<sequence length="106" mass="11376">MTRPYRVEANVCLEAFVDRKDAAEPLTSHEVAEAVGIARRTAHKKLEELVDREVLASKQVGARGRVWWVPDDLGVDLETLIAQSATSGGEKGTTAAESASAVGNDE</sequence>
<dbReference type="KEGG" id="sawl:NGM29_16015"/>
<accession>A0A9E7NAB3</accession>
<evidence type="ECO:0008006" key="4">
    <source>
        <dbReference type="Google" id="ProtNLM"/>
    </source>
</evidence>